<gene>
    <name evidence="4" type="ORF">FK85_22905</name>
</gene>
<dbReference type="RefSeq" id="WP_080509850.1">
    <property type="nucleotide sequence ID" value="NZ_JNFH02000001.1"/>
</dbReference>
<dbReference type="AlphaFoldDB" id="A0A0F8AYV1"/>
<dbReference type="GO" id="GO:0000272">
    <property type="term" value="P:polysaccharide catabolic process"/>
    <property type="evidence" value="ECO:0007669"/>
    <property type="project" value="InterPro"/>
</dbReference>
<keyword evidence="5" id="KW-1185">Reference proteome</keyword>
<dbReference type="Pfam" id="PF00150">
    <property type="entry name" value="Cellulase"/>
    <property type="match status" value="1"/>
</dbReference>
<sequence>MSRIATPVGQYGQLQVRGTKLCDESGEPVQLRGVSTHGIQWFGWGSCVTPDSLDALANDWQSELCRIAMYIQEGGYETNPDRFTAEVNKIIEEVTKRGLYAVIDFHTLDPGNPMENLRNAKRFFDNVATEYSHNNNLIYEICNEPNGVGWTTIKSYAEEVIPVIRAHDTTNPIVIGTPGWSSLGLSHIGSDGPQEIINSPVEGDNLLYAYHFYAATHGQWERNQLDVAAEELPIFVTECGSMEATGGGDSDFESTQAFIDIMDEHTISWAFWSYSDGPGTSSLWEQGTSDDGRWIIDNLTQTGKWARKKIRNVEM</sequence>
<evidence type="ECO:0000256" key="1">
    <source>
        <dbReference type="ARBA" id="ARBA00022801"/>
    </source>
</evidence>
<dbReference type="PROSITE" id="PS00659">
    <property type="entry name" value="GLYCOSYL_HYDROL_F5"/>
    <property type="match status" value="1"/>
</dbReference>
<dbReference type="PANTHER" id="PTHR34142">
    <property type="entry name" value="ENDO-BETA-1,4-GLUCANASE A"/>
    <property type="match status" value="1"/>
</dbReference>
<keyword evidence="2" id="KW-0326">Glycosidase</keyword>
<dbReference type="SUPFAM" id="SSF51445">
    <property type="entry name" value="(Trans)glycosidases"/>
    <property type="match status" value="1"/>
</dbReference>
<evidence type="ECO:0000256" key="2">
    <source>
        <dbReference type="ARBA" id="ARBA00023295"/>
    </source>
</evidence>
<keyword evidence="1" id="KW-0378">Hydrolase</keyword>
<evidence type="ECO:0000313" key="5">
    <source>
        <dbReference type="Proteomes" id="UP000053331"/>
    </source>
</evidence>
<evidence type="ECO:0000313" key="4">
    <source>
        <dbReference type="EMBL" id="KKF40125.1"/>
    </source>
</evidence>
<comment type="caution">
    <text evidence="4">The sequence shown here is derived from an EMBL/GenBank/DDBJ whole genome shotgun (WGS) entry which is preliminary data.</text>
</comment>
<name>A0A0F8AYV1_9EURY</name>
<protein>
    <recommendedName>
        <fullName evidence="3">Glycoside hydrolase family 5 domain-containing protein</fullName>
    </recommendedName>
</protein>
<dbReference type="InterPro" id="IPR001547">
    <property type="entry name" value="Glyco_hydro_5"/>
</dbReference>
<dbReference type="Gene3D" id="3.20.20.80">
    <property type="entry name" value="Glycosidases"/>
    <property type="match status" value="1"/>
</dbReference>
<dbReference type="Proteomes" id="UP000053331">
    <property type="component" value="Unassembled WGS sequence"/>
</dbReference>
<evidence type="ECO:0000259" key="3">
    <source>
        <dbReference type="Pfam" id="PF00150"/>
    </source>
</evidence>
<dbReference type="EMBL" id="JNFH02000001">
    <property type="protein sequence ID" value="KKF40125.1"/>
    <property type="molecule type" value="Genomic_DNA"/>
</dbReference>
<organism evidence="4 5">
    <name type="scientific">Halorubrum saccharovorum</name>
    <dbReference type="NCBI Taxonomy" id="2248"/>
    <lineage>
        <taxon>Archaea</taxon>
        <taxon>Methanobacteriati</taxon>
        <taxon>Methanobacteriota</taxon>
        <taxon>Stenosarchaea group</taxon>
        <taxon>Halobacteria</taxon>
        <taxon>Halobacteriales</taxon>
        <taxon>Haloferacaceae</taxon>
        <taxon>Halorubrum</taxon>
    </lineage>
</organism>
<dbReference type="InterPro" id="IPR018087">
    <property type="entry name" value="Glyco_hydro_5_CS"/>
</dbReference>
<reference evidence="4 5" key="1">
    <citation type="journal article" date="2015" name="Genome Announc.">
        <title>Draft genome sequence of a Halorubrum H3 strain isolated from the burlinskoye salt lake (Altai Krai, Russia).</title>
        <authorList>
            <person name="Rozanov A.S."/>
            <person name="Bryanskaya A.V."/>
            <person name="Malup T.K."/>
            <person name="Kotenko A.V."/>
            <person name="Peltek S.E."/>
        </authorList>
    </citation>
    <scope>NUCLEOTIDE SEQUENCE [LARGE SCALE GENOMIC DNA]</scope>
    <source>
        <strain evidence="4 5">H3</strain>
    </source>
</reference>
<proteinExistence type="predicted"/>
<dbReference type="GO" id="GO:0004553">
    <property type="term" value="F:hydrolase activity, hydrolyzing O-glycosyl compounds"/>
    <property type="evidence" value="ECO:0007669"/>
    <property type="project" value="InterPro"/>
</dbReference>
<dbReference type="InterPro" id="IPR017853">
    <property type="entry name" value="GH"/>
</dbReference>
<feature type="domain" description="Glycoside hydrolase family 5" evidence="3">
    <location>
        <begin position="22"/>
        <end position="276"/>
    </location>
</feature>
<dbReference type="PANTHER" id="PTHR34142:SF1">
    <property type="entry name" value="GLYCOSIDE HYDROLASE FAMILY 5 DOMAIN-CONTAINING PROTEIN"/>
    <property type="match status" value="1"/>
</dbReference>
<accession>A0A0F8AYV1</accession>